<evidence type="ECO:0000256" key="1">
    <source>
        <dbReference type="SAM" id="MobiDB-lite"/>
    </source>
</evidence>
<protein>
    <submittedName>
        <fullName evidence="2">Uncharacterized protein</fullName>
    </submittedName>
</protein>
<proteinExistence type="predicted"/>
<evidence type="ECO:0000313" key="3">
    <source>
        <dbReference type="Proteomes" id="UP001422759"/>
    </source>
</evidence>
<evidence type="ECO:0000313" key="2">
    <source>
        <dbReference type="EMBL" id="GAA2146272.1"/>
    </source>
</evidence>
<comment type="caution">
    <text evidence="2">The sequence shown here is derived from an EMBL/GenBank/DDBJ whole genome shotgun (WGS) entry which is preliminary data.</text>
</comment>
<sequence length="174" mass="18817">MVTLPEDQAPVSDPANRLAARRTWMVRAGSPEWDPGVVGRHDQVRFTGSGRDAPECRPRAEEMRTGPHCHEVAPVSRQAHTVASKKPSNCSLRISRVVRQRGGQALRPAGAAGQVDGGGLSSRLSRIYSRSVSPFCGPAGHRGGTAWEYPGTYPRAVRAVPHCRPFGHPRRLSG</sequence>
<keyword evidence="3" id="KW-1185">Reference proteome</keyword>
<accession>A0ABN2ZRA8</accession>
<dbReference type="EMBL" id="BAAANT010000019">
    <property type="protein sequence ID" value="GAA2146272.1"/>
    <property type="molecule type" value="Genomic_DNA"/>
</dbReference>
<feature type="compositionally biased region" description="Basic and acidic residues" evidence="1">
    <location>
        <begin position="52"/>
        <end position="65"/>
    </location>
</feature>
<gene>
    <name evidence="2" type="ORF">GCM10009760_35900</name>
</gene>
<organism evidence="2 3">
    <name type="scientific">Kitasatospora kazusensis</name>
    <dbReference type="NCBI Taxonomy" id="407974"/>
    <lineage>
        <taxon>Bacteria</taxon>
        <taxon>Bacillati</taxon>
        <taxon>Actinomycetota</taxon>
        <taxon>Actinomycetes</taxon>
        <taxon>Kitasatosporales</taxon>
        <taxon>Streptomycetaceae</taxon>
        <taxon>Kitasatospora</taxon>
    </lineage>
</organism>
<reference evidence="2 3" key="1">
    <citation type="journal article" date="2019" name="Int. J. Syst. Evol. Microbiol.">
        <title>The Global Catalogue of Microorganisms (GCM) 10K type strain sequencing project: providing services to taxonomists for standard genome sequencing and annotation.</title>
        <authorList>
            <consortium name="The Broad Institute Genomics Platform"/>
            <consortium name="The Broad Institute Genome Sequencing Center for Infectious Disease"/>
            <person name="Wu L."/>
            <person name="Ma J."/>
        </authorList>
    </citation>
    <scope>NUCLEOTIDE SEQUENCE [LARGE SCALE GENOMIC DNA]</scope>
    <source>
        <strain evidence="2 3">JCM 14560</strain>
    </source>
</reference>
<name>A0ABN2ZRA8_9ACTN</name>
<feature type="region of interest" description="Disordered" evidence="1">
    <location>
        <begin position="46"/>
        <end position="65"/>
    </location>
</feature>
<dbReference type="Proteomes" id="UP001422759">
    <property type="component" value="Unassembled WGS sequence"/>
</dbReference>